<feature type="non-terminal residue" evidence="2">
    <location>
        <position position="1"/>
    </location>
</feature>
<feature type="compositionally biased region" description="Polar residues" evidence="1">
    <location>
        <begin position="1"/>
        <end position="12"/>
    </location>
</feature>
<dbReference type="EMBL" id="BARV01025719">
    <property type="protein sequence ID" value="GAI46202.1"/>
    <property type="molecule type" value="Genomic_DNA"/>
</dbReference>
<feature type="region of interest" description="Disordered" evidence="1">
    <location>
        <begin position="1"/>
        <end position="41"/>
    </location>
</feature>
<reference evidence="2" key="1">
    <citation type="journal article" date="2014" name="Front. Microbiol.">
        <title>High frequency of phylogenetically diverse reductive dehalogenase-homologous genes in deep subseafloor sedimentary metagenomes.</title>
        <authorList>
            <person name="Kawai M."/>
            <person name="Futagami T."/>
            <person name="Toyoda A."/>
            <person name="Takaki Y."/>
            <person name="Nishi S."/>
            <person name="Hori S."/>
            <person name="Arai W."/>
            <person name="Tsubouchi T."/>
            <person name="Morono Y."/>
            <person name="Uchiyama I."/>
            <person name="Ito T."/>
            <person name="Fujiyama A."/>
            <person name="Inagaki F."/>
            <person name="Takami H."/>
        </authorList>
    </citation>
    <scope>NUCLEOTIDE SEQUENCE</scope>
    <source>
        <strain evidence="2">Expedition CK06-06</strain>
    </source>
</reference>
<sequence>ATSVAAPQTSAEKSAKAEAPGKERDYILVDDMPVKGWPGGR</sequence>
<evidence type="ECO:0000313" key="2">
    <source>
        <dbReference type="EMBL" id="GAI46202.1"/>
    </source>
</evidence>
<evidence type="ECO:0000256" key="1">
    <source>
        <dbReference type="SAM" id="MobiDB-lite"/>
    </source>
</evidence>
<accession>X1NQ94</accession>
<organism evidence="2">
    <name type="scientific">marine sediment metagenome</name>
    <dbReference type="NCBI Taxonomy" id="412755"/>
    <lineage>
        <taxon>unclassified sequences</taxon>
        <taxon>metagenomes</taxon>
        <taxon>ecological metagenomes</taxon>
    </lineage>
</organism>
<protein>
    <submittedName>
        <fullName evidence="2">Uncharacterized protein</fullName>
    </submittedName>
</protein>
<gene>
    <name evidence="2" type="ORF">S06H3_41687</name>
</gene>
<feature type="compositionally biased region" description="Basic and acidic residues" evidence="1">
    <location>
        <begin position="13"/>
        <end position="27"/>
    </location>
</feature>
<proteinExistence type="predicted"/>
<dbReference type="AlphaFoldDB" id="X1NQ94"/>
<comment type="caution">
    <text evidence="2">The sequence shown here is derived from an EMBL/GenBank/DDBJ whole genome shotgun (WGS) entry which is preliminary data.</text>
</comment>
<name>X1NQ94_9ZZZZ</name>